<reference evidence="3 4" key="1">
    <citation type="journal article" date="2023" name="Plants (Basel)">
        <title>Bridging the Gap: Combining Genomics and Transcriptomics Approaches to Understand Stylosanthes scabra, an Orphan Legume from the Brazilian Caatinga.</title>
        <authorList>
            <person name="Ferreira-Neto J.R.C."/>
            <person name="da Silva M.D."/>
            <person name="Binneck E."/>
            <person name="de Melo N.F."/>
            <person name="da Silva R.H."/>
            <person name="de Melo A.L.T.M."/>
            <person name="Pandolfi V."/>
            <person name="Bustamante F.O."/>
            <person name="Brasileiro-Vidal A.C."/>
            <person name="Benko-Iseppon A.M."/>
        </authorList>
    </citation>
    <scope>NUCLEOTIDE SEQUENCE [LARGE SCALE GENOMIC DNA]</scope>
    <source>
        <tissue evidence="3">Leaves</tissue>
    </source>
</reference>
<keyword evidence="4" id="KW-1185">Reference proteome</keyword>
<name>A0ABU6RH82_9FABA</name>
<comment type="caution">
    <text evidence="3">The sequence shown here is derived from an EMBL/GenBank/DDBJ whole genome shotgun (WGS) entry which is preliminary data.</text>
</comment>
<dbReference type="Proteomes" id="UP001341840">
    <property type="component" value="Unassembled WGS sequence"/>
</dbReference>
<evidence type="ECO:0000313" key="4">
    <source>
        <dbReference type="Proteomes" id="UP001341840"/>
    </source>
</evidence>
<evidence type="ECO:0000259" key="2">
    <source>
        <dbReference type="Pfam" id="PF14244"/>
    </source>
</evidence>
<protein>
    <recommendedName>
        <fullName evidence="2">Retrotransposon Copia-like N-terminal domain-containing protein</fullName>
    </recommendedName>
</protein>
<evidence type="ECO:0000256" key="1">
    <source>
        <dbReference type="SAM" id="MobiDB-lite"/>
    </source>
</evidence>
<evidence type="ECO:0000313" key="3">
    <source>
        <dbReference type="EMBL" id="MED6123325.1"/>
    </source>
</evidence>
<accession>A0ABU6RH82</accession>
<gene>
    <name evidence="3" type="ORF">PIB30_048051</name>
</gene>
<feature type="region of interest" description="Disordered" evidence="1">
    <location>
        <begin position="1"/>
        <end position="21"/>
    </location>
</feature>
<dbReference type="InterPro" id="IPR029472">
    <property type="entry name" value="Copia-like_N"/>
</dbReference>
<sequence>MASLSVGSTSSHSSSPAQPLQLAPLPDAYALQTGDHPGLVLVSQPLKEDNYASWCGAMRLSHRCGAASVIYAGSTAIHWQDLEAHFSQSNPPQLGITSSSTPNLGVGNAMGRFNASPGIFNAIA</sequence>
<dbReference type="EMBL" id="JASCZI010030520">
    <property type="protein sequence ID" value="MED6123325.1"/>
    <property type="molecule type" value="Genomic_DNA"/>
</dbReference>
<proteinExistence type="predicted"/>
<organism evidence="3 4">
    <name type="scientific">Stylosanthes scabra</name>
    <dbReference type="NCBI Taxonomy" id="79078"/>
    <lineage>
        <taxon>Eukaryota</taxon>
        <taxon>Viridiplantae</taxon>
        <taxon>Streptophyta</taxon>
        <taxon>Embryophyta</taxon>
        <taxon>Tracheophyta</taxon>
        <taxon>Spermatophyta</taxon>
        <taxon>Magnoliopsida</taxon>
        <taxon>eudicotyledons</taxon>
        <taxon>Gunneridae</taxon>
        <taxon>Pentapetalae</taxon>
        <taxon>rosids</taxon>
        <taxon>fabids</taxon>
        <taxon>Fabales</taxon>
        <taxon>Fabaceae</taxon>
        <taxon>Papilionoideae</taxon>
        <taxon>50 kb inversion clade</taxon>
        <taxon>dalbergioids sensu lato</taxon>
        <taxon>Dalbergieae</taxon>
        <taxon>Pterocarpus clade</taxon>
        <taxon>Stylosanthes</taxon>
    </lineage>
</organism>
<dbReference type="Pfam" id="PF14244">
    <property type="entry name" value="Retrotran_gag_3"/>
    <property type="match status" value="1"/>
</dbReference>
<feature type="domain" description="Retrotransposon Copia-like N-terminal" evidence="2">
    <location>
        <begin position="35"/>
        <end position="60"/>
    </location>
</feature>